<dbReference type="InterPro" id="IPR015315">
    <property type="entry name" value="DUF1963"/>
</dbReference>
<protein>
    <recommendedName>
        <fullName evidence="3">DUF1963 domain-containing protein</fullName>
    </recommendedName>
</protein>
<dbReference type="SUPFAM" id="SSF103032">
    <property type="entry name" value="Hypothetical protein YwqG"/>
    <property type="match status" value="1"/>
</dbReference>
<evidence type="ECO:0000313" key="1">
    <source>
        <dbReference type="EMBL" id="PUA38245.1"/>
    </source>
</evidence>
<gene>
    <name evidence="1" type="ORF">C8Z91_16145</name>
</gene>
<reference evidence="1 2" key="1">
    <citation type="submission" date="2018-03" db="EMBL/GenBank/DDBJ databases">
        <title>Genome sequence of Paenibacillus elgii strain AC13 an antimicrobial compound producing bacteria.</title>
        <authorList>
            <person name="Kurokawa A.S."/>
            <person name="Araujo J.F."/>
            <person name="Costa R.A."/>
            <person name="Ortega D.B."/>
            <person name="Pires A.S."/>
            <person name="Pappas G.J.Jr."/>
            <person name="Franco O.L."/>
            <person name="Barreto C."/>
            <person name="Magalhaes B.S."/>
            <person name="Kruger R.H."/>
        </authorList>
    </citation>
    <scope>NUCLEOTIDE SEQUENCE [LARGE SCALE GENOMIC DNA]</scope>
    <source>
        <strain evidence="1 2">AC13</strain>
    </source>
</reference>
<sequence length="238" mass="26846">MNETVVESIEKIKSCLKRPAVVFEIGGFRPPEDPLAPWFGKVTVAARDEKWPTLADGTPMWALGQVNLSTLDCVPEALKDVAFLAIFFGPKHPQQEDPNGTNWLIRTYASLEELVPLEQMKTSSHLKPFPMRPGEPVEDYPVWDGGDIPEDISDLILRLEDEGKIEGYHDLIELHGGFKIGGHPCFIQPGTSVSESFEFVLQIDSTEKGNLMWGHDSGCAYFFRDPRTNEWCMTWDCY</sequence>
<evidence type="ECO:0008006" key="3">
    <source>
        <dbReference type="Google" id="ProtNLM"/>
    </source>
</evidence>
<proteinExistence type="predicted"/>
<dbReference type="EMBL" id="PYHP01000042">
    <property type="protein sequence ID" value="PUA38245.1"/>
    <property type="molecule type" value="Genomic_DNA"/>
</dbReference>
<accession>A0A2T6G297</accession>
<comment type="caution">
    <text evidence="1">The sequence shown here is derived from an EMBL/GenBank/DDBJ whole genome shotgun (WGS) entry which is preliminary data.</text>
</comment>
<dbReference type="Pfam" id="PF09234">
    <property type="entry name" value="DUF1963"/>
    <property type="match status" value="1"/>
</dbReference>
<dbReference type="Proteomes" id="UP000244184">
    <property type="component" value="Unassembled WGS sequence"/>
</dbReference>
<evidence type="ECO:0000313" key="2">
    <source>
        <dbReference type="Proteomes" id="UP000244184"/>
    </source>
</evidence>
<organism evidence="1 2">
    <name type="scientific">Paenibacillus elgii</name>
    <dbReference type="NCBI Taxonomy" id="189691"/>
    <lineage>
        <taxon>Bacteria</taxon>
        <taxon>Bacillati</taxon>
        <taxon>Bacillota</taxon>
        <taxon>Bacilli</taxon>
        <taxon>Bacillales</taxon>
        <taxon>Paenibacillaceae</taxon>
        <taxon>Paenibacillus</taxon>
    </lineage>
</organism>
<name>A0A2T6G297_9BACL</name>
<dbReference type="Gene3D" id="2.30.320.10">
    <property type="entry name" value="YwqG-like"/>
    <property type="match status" value="1"/>
</dbReference>
<dbReference type="AlphaFoldDB" id="A0A2T6G297"/>
<dbReference type="InterPro" id="IPR035948">
    <property type="entry name" value="YwqG-like_sf"/>
</dbReference>
<dbReference type="RefSeq" id="WP_108532193.1">
    <property type="nucleotide sequence ID" value="NZ_PYHP01000042.1"/>
</dbReference>